<reference evidence="2 3" key="1">
    <citation type="journal article" date="2012" name="J. Bacteriol.">
        <title>Genome Sequence of "Candidatus Mycoplasma haemolamae" Strain Purdue, a Red Blood Cell Pathogen of Alpacas (Vicugna pacos) and Llamas (Lama glama).</title>
        <authorList>
            <person name="Guimaraes A.M."/>
            <person name="Toth B."/>
            <person name="Santos A.P."/>
            <person name="do Nascimento N.C."/>
            <person name="Kritchevsky J.E."/>
            <person name="Messick J.B."/>
        </authorList>
    </citation>
    <scope>NUCLEOTIDE SEQUENCE [LARGE SCALE GENOMIC DNA]</scope>
    <source>
        <strain evidence="2 3">Purdue</strain>
    </source>
</reference>
<protein>
    <recommendedName>
        <fullName evidence="4">Lipoprotein</fullName>
    </recommendedName>
</protein>
<keyword evidence="1" id="KW-0732">Signal</keyword>
<dbReference type="STRING" id="1212765.MHLP_03420"/>
<dbReference type="AlphaFoldDB" id="I7CK52"/>
<dbReference type="KEGG" id="mhl:MHLP_03420"/>
<dbReference type="EMBL" id="CP003731">
    <property type="protein sequence ID" value="AFO52264.1"/>
    <property type="molecule type" value="Genomic_DNA"/>
</dbReference>
<feature type="chain" id="PRO_5003708394" description="Lipoprotein" evidence="1">
    <location>
        <begin position="25"/>
        <end position="348"/>
    </location>
</feature>
<keyword evidence="3" id="KW-1185">Reference proteome</keyword>
<organism evidence="2 3">
    <name type="scientific">Mycoplasma haematolamae (strain Purdue)</name>
    <dbReference type="NCBI Taxonomy" id="1212765"/>
    <lineage>
        <taxon>Bacteria</taxon>
        <taxon>Bacillati</taxon>
        <taxon>Mycoplasmatota</taxon>
        <taxon>Mollicutes</taxon>
        <taxon>Mycoplasmataceae</taxon>
        <taxon>Mycoplasma</taxon>
    </lineage>
</organism>
<dbReference type="OrthoDB" id="402250at2"/>
<dbReference type="PATRIC" id="fig|1212765.3.peg.771"/>
<feature type="signal peptide" evidence="1">
    <location>
        <begin position="1"/>
        <end position="24"/>
    </location>
</feature>
<evidence type="ECO:0000313" key="3">
    <source>
        <dbReference type="Proteomes" id="UP000006502"/>
    </source>
</evidence>
<sequence length="348" mass="39739">MSFPLKAKLGVALLGIGGANGASAITFSDSLNNLFSSSSLQYLSSSNEVSSSNSSLDLSDSSRSSVTVKDSGFLDSPHLYLQSKELDWKLQTVGTKGFKESLSEIQIESAKEAEIWAKWLLSKKEAQEILKQLTPKDISYFLEALHKIKRFSEGDVSVEELTKEQRTSIHTYYKVWWELTQRGIEITDKLFTLEGVTVSKVDKSKEKRYEDLKKELEGINWNHKSLKVLGTEKAFVKGESDHWGWEDWSTNPWKPFFSSDSERLDFWKKRDSKKTQLFQAWYSSLPYYWWDDGCFTSVNNVEYFKGCYPSTVRSLGTVIDRSNSEIGLQTGKQILTWMGYSFSSVKPK</sequence>
<evidence type="ECO:0000313" key="2">
    <source>
        <dbReference type="EMBL" id="AFO52264.1"/>
    </source>
</evidence>
<accession>I7CK52</accession>
<dbReference type="HOGENOM" id="CLU_067308_0_0_14"/>
<evidence type="ECO:0008006" key="4">
    <source>
        <dbReference type="Google" id="ProtNLM"/>
    </source>
</evidence>
<evidence type="ECO:0000256" key="1">
    <source>
        <dbReference type="SAM" id="SignalP"/>
    </source>
</evidence>
<gene>
    <name evidence="2" type="ordered locus">MHLP_03420</name>
</gene>
<reference evidence="3" key="2">
    <citation type="submission" date="2012-07" db="EMBL/GenBank/DDBJ databases">
        <title>Complete genome sequence of 'Candidatus Mycoplasma haemolamae'.</title>
        <authorList>
            <person name="Guimaraes A.M.S."/>
            <person name="Toth B."/>
            <person name="Santos A.P."/>
            <person name="Nascimento N.C."/>
            <person name="Sojka J.E."/>
            <person name="Messick J.B."/>
        </authorList>
    </citation>
    <scope>NUCLEOTIDE SEQUENCE [LARGE SCALE GENOMIC DNA]</scope>
    <source>
        <strain evidence="3">Purdue</strain>
    </source>
</reference>
<dbReference type="Proteomes" id="UP000006502">
    <property type="component" value="Chromosome"/>
</dbReference>
<proteinExistence type="predicted"/>
<name>I7CK52_MYCHA</name>